<dbReference type="SUPFAM" id="SSF81296">
    <property type="entry name" value="E set domains"/>
    <property type="match status" value="1"/>
</dbReference>
<dbReference type="EnsemblMetazoa" id="BGLB014361-RB">
    <property type="protein sequence ID" value="BGLB014361-PB"/>
    <property type="gene ID" value="BGLB014361"/>
</dbReference>
<name>A0A2C9K727_BIOGL</name>
<dbReference type="InterPro" id="IPR014756">
    <property type="entry name" value="Ig_E-set"/>
</dbReference>
<dbReference type="RefSeq" id="XP_013064958.2">
    <property type="nucleotide sequence ID" value="XM_013209504.2"/>
</dbReference>
<reference evidence="15" key="1">
    <citation type="submission" date="2020-05" db="UniProtKB">
        <authorList>
            <consortium name="EnsemblMetazoa"/>
        </authorList>
    </citation>
    <scope>IDENTIFICATION</scope>
    <source>
        <strain evidence="15">BB02</strain>
    </source>
</reference>
<evidence type="ECO:0000256" key="12">
    <source>
        <dbReference type="SAM" id="Phobius"/>
    </source>
</evidence>
<dbReference type="Pfam" id="PF01007">
    <property type="entry name" value="IRK"/>
    <property type="match status" value="1"/>
</dbReference>
<dbReference type="Gene3D" id="1.10.287.70">
    <property type="match status" value="1"/>
</dbReference>
<dbReference type="Proteomes" id="UP000076420">
    <property type="component" value="Unassembled WGS sequence"/>
</dbReference>
<gene>
    <name evidence="15" type="primary">106053859</name>
</gene>
<dbReference type="EnsemblMetazoa" id="BGLB014361-RD">
    <property type="protein sequence ID" value="BGLB014361-PD"/>
    <property type="gene ID" value="BGLB014361"/>
</dbReference>
<dbReference type="VEuPathDB" id="VectorBase:BGLB014361"/>
<keyword evidence="6 11" id="KW-0630">Potassium</keyword>
<evidence type="ECO:0000256" key="3">
    <source>
        <dbReference type="ARBA" id="ARBA00022538"/>
    </source>
</evidence>
<dbReference type="RefSeq" id="XP_013064957.2">
    <property type="nucleotide sequence ID" value="XM_013209503.2"/>
</dbReference>
<evidence type="ECO:0000259" key="13">
    <source>
        <dbReference type="Pfam" id="PF01007"/>
    </source>
</evidence>
<dbReference type="RefSeq" id="XP_013064961.2">
    <property type="nucleotide sequence ID" value="XM_013209507.2"/>
</dbReference>
<evidence type="ECO:0000256" key="7">
    <source>
        <dbReference type="ARBA" id="ARBA00022989"/>
    </source>
</evidence>
<dbReference type="AlphaFoldDB" id="A0A2C9K727"/>
<dbReference type="RefSeq" id="XP_013064959.2">
    <property type="nucleotide sequence ID" value="XM_013209505.2"/>
</dbReference>
<evidence type="ECO:0000256" key="2">
    <source>
        <dbReference type="ARBA" id="ARBA00022448"/>
    </source>
</evidence>
<dbReference type="EnsemblMetazoa" id="BGLB014361-RF">
    <property type="protein sequence ID" value="BGLB014361-PF"/>
    <property type="gene ID" value="BGLB014361"/>
</dbReference>
<dbReference type="InterPro" id="IPR013518">
    <property type="entry name" value="K_chnl_inward-rec_Kir_cyto"/>
</dbReference>
<evidence type="ECO:0000256" key="10">
    <source>
        <dbReference type="ARBA" id="ARBA00023303"/>
    </source>
</evidence>
<dbReference type="Pfam" id="PF17655">
    <property type="entry name" value="IRK_C"/>
    <property type="match status" value="1"/>
</dbReference>
<sequence length="401" mass="46421">MADKIALSNYKAHTTDKEDNSDSLLFLPHEKLSYERRYSGDWKQHCWPFNACQTIDPEEKRKALVKKNGGYRVFLAGLSEYRKKYITDLYFTLVDLDWKYALTIIFLIYLVSFLLFAAFWWMMAYYNGDFENVGNDKHEFCLEGVSSFPGVILFSLETQTTIGYGVAYPNAMCGPTIPLMYLQVVLGFLIETLMLGLIVVKIARPKYRANTILFSKYATINQENGQLVLQIRVGDLRKSHLVDATITGMVIRKYTTPEGAYYPLYQFRCDFSANEMGDQVFLLWPIILTHVIDKSSPLYNFKPADLSTEKFELIVYLTGTVESTGETCQARSSYLPKEIMWGYRFERIEEYNRGRRRWQIDFTGFEDVLHCQNISHSARELDERKKVGKSKENELCSGNTS</sequence>
<keyword evidence="2 11" id="KW-0813">Transport</keyword>
<evidence type="ECO:0000256" key="6">
    <source>
        <dbReference type="ARBA" id="ARBA00022958"/>
    </source>
</evidence>
<evidence type="ECO:0000313" key="15">
    <source>
        <dbReference type="EnsemblMetazoa" id="BGLB014361-PE"/>
    </source>
</evidence>
<dbReference type="GO" id="GO:0034702">
    <property type="term" value="C:monoatomic ion channel complex"/>
    <property type="evidence" value="ECO:0007669"/>
    <property type="project" value="UniProtKB-KW"/>
</dbReference>
<evidence type="ECO:0000256" key="9">
    <source>
        <dbReference type="ARBA" id="ARBA00023136"/>
    </source>
</evidence>
<comment type="subcellular location">
    <subcellularLocation>
        <location evidence="1 11">Membrane</location>
        <topology evidence="1 11">Multi-pass membrane protein</topology>
    </subcellularLocation>
</comment>
<protein>
    <recommendedName>
        <fullName evidence="17">Inward rectifier potassium channel C-terminal domain-containing protein</fullName>
    </recommendedName>
</protein>
<keyword evidence="9 12" id="KW-0472">Membrane</keyword>
<dbReference type="STRING" id="6526.A0A2C9K727"/>
<dbReference type="OrthoDB" id="273257at2759"/>
<keyword evidence="3 11" id="KW-0633">Potassium transport</keyword>
<dbReference type="InterPro" id="IPR040445">
    <property type="entry name" value="Kir_TM"/>
</dbReference>
<keyword evidence="8 11" id="KW-0406">Ion transport</keyword>
<evidence type="ECO:0000256" key="5">
    <source>
        <dbReference type="ARBA" id="ARBA00022882"/>
    </source>
</evidence>
<dbReference type="InterPro" id="IPR041647">
    <property type="entry name" value="IRK_C"/>
</dbReference>
<feature type="domain" description="Potassium channel inwardly rectifying transmembrane" evidence="13">
    <location>
        <begin position="65"/>
        <end position="205"/>
    </location>
</feature>
<dbReference type="EnsemblMetazoa" id="BGLB014361-RE">
    <property type="protein sequence ID" value="BGLB014361-PE"/>
    <property type="gene ID" value="BGLB014361"/>
</dbReference>
<evidence type="ECO:0000256" key="4">
    <source>
        <dbReference type="ARBA" id="ARBA00022692"/>
    </source>
</evidence>
<evidence type="ECO:0008006" key="17">
    <source>
        <dbReference type="Google" id="ProtNLM"/>
    </source>
</evidence>
<dbReference type="GO" id="GO:0005242">
    <property type="term" value="F:inward rectifier potassium channel activity"/>
    <property type="evidence" value="ECO:0007669"/>
    <property type="project" value="InterPro"/>
</dbReference>
<evidence type="ECO:0000256" key="8">
    <source>
        <dbReference type="ARBA" id="ARBA00023065"/>
    </source>
</evidence>
<dbReference type="SUPFAM" id="SSF81324">
    <property type="entry name" value="Voltage-gated potassium channels"/>
    <property type="match status" value="1"/>
</dbReference>
<keyword evidence="10 11" id="KW-0407">Ion channel</keyword>
<dbReference type="GO" id="GO:0005886">
    <property type="term" value="C:plasma membrane"/>
    <property type="evidence" value="ECO:0007669"/>
    <property type="project" value="TreeGrafter"/>
</dbReference>
<dbReference type="GO" id="GO:0034765">
    <property type="term" value="P:regulation of monoatomic ion transmembrane transport"/>
    <property type="evidence" value="ECO:0007669"/>
    <property type="project" value="TreeGrafter"/>
</dbReference>
<dbReference type="VEuPathDB" id="VectorBase:BGLAX_049886"/>
<keyword evidence="4 11" id="KW-0812">Transmembrane</keyword>
<evidence type="ECO:0000313" key="16">
    <source>
        <dbReference type="Proteomes" id="UP000076420"/>
    </source>
</evidence>
<feature type="transmembrane region" description="Helical" evidence="12">
    <location>
        <begin position="100"/>
        <end position="123"/>
    </location>
</feature>
<comment type="similarity">
    <text evidence="11">Belongs to the inward rectifier-type potassium channel (TC 1.A.2.1) family.</text>
</comment>
<dbReference type="EnsemblMetazoa" id="BGLB014361-RC">
    <property type="protein sequence ID" value="BGLB014361-PC"/>
    <property type="gene ID" value="BGLB014361"/>
</dbReference>
<keyword evidence="7 12" id="KW-1133">Transmembrane helix</keyword>
<organism evidence="15 16">
    <name type="scientific">Biomphalaria glabrata</name>
    <name type="common">Bloodfluke planorb</name>
    <name type="synonym">Freshwater snail</name>
    <dbReference type="NCBI Taxonomy" id="6526"/>
    <lineage>
        <taxon>Eukaryota</taxon>
        <taxon>Metazoa</taxon>
        <taxon>Spiralia</taxon>
        <taxon>Lophotrochozoa</taxon>
        <taxon>Mollusca</taxon>
        <taxon>Gastropoda</taxon>
        <taxon>Heterobranchia</taxon>
        <taxon>Euthyneura</taxon>
        <taxon>Panpulmonata</taxon>
        <taxon>Hygrophila</taxon>
        <taxon>Lymnaeoidea</taxon>
        <taxon>Planorbidae</taxon>
        <taxon>Biomphalaria</taxon>
    </lineage>
</organism>
<dbReference type="RefSeq" id="XP_013064960.2">
    <property type="nucleotide sequence ID" value="XM_013209506.2"/>
</dbReference>
<dbReference type="GO" id="GO:1990573">
    <property type="term" value="P:potassium ion import across plasma membrane"/>
    <property type="evidence" value="ECO:0007669"/>
    <property type="project" value="TreeGrafter"/>
</dbReference>
<dbReference type="KEGG" id="bgt:106053859"/>
<evidence type="ECO:0000256" key="1">
    <source>
        <dbReference type="ARBA" id="ARBA00004141"/>
    </source>
</evidence>
<dbReference type="PANTHER" id="PTHR11767">
    <property type="entry name" value="INWARD RECTIFIER POTASSIUM CHANNEL"/>
    <property type="match status" value="1"/>
</dbReference>
<dbReference type="PRINTS" id="PR01320">
    <property type="entry name" value="KIRCHANNEL"/>
</dbReference>
<feature type="domain" description="Inward rectifier potassium channel C-terminal" evidence="14">
    <location>
        <begin position="212"/>
        <end position="385"/>
    </location>
</feature>
<dbReference type="InterPro" id="IPR016449">
    <property type="entry name" value="K_chnl_inward-rec_Kir"/>
</dbReference>
<proteinExistence type="inferred from homology"/>
<keyword evidence="5 11" id="KW-0851">Voltage-gated channel</keyword>
<accession>A0A2C9K727</accession>
<dbReference type="RefSeq" id="XP_013064962.2">
    <property type="nucleotide sequence ID" value="XM_013209508.2"/>
</dbReference>
<dbReference type="Gene3D" id="2.60.40.1400">
    <property type="entry name" value="G protein-activated inward rectifier potassium channel 1"/>
    <property type="match status" value="1"/>
</dbReference>
<evidence type="ECO:0000256" key="11">
    <source>
        <dbReference type="RuleBase" id="RU003822"/>
    </source>
</evidence>
<dbReference type="PANTHER" id="PTHR11767:SF102">
    <property type="entry name" value="INWARDLY RECTIFYING POTASSIUM CHANNEL 1, ISOFORM F"/>
    <property type="match status" value="1"/>
</dbReference>
<dbReference type="EnsemblMetazoa" id="BGLB014361-RG">
    <property type="protein sequence ID" value="BGLB014361-PG"/>
    <property type="gene ID" value="BGLB014361"/>
</dbReference>
<evidence type="ECO:0000259" key="14">
    <source>
        <dbReference type="Pfam" id="PF17655"/>
    </source>
</evidence>
<feature type="transmembrane region" description="Helical" evidence="12">
    <location>
        <begin position="179"/>
        <end position="200"/>
    </location>
</feature>